<gene>
    <name evidence="1" type="ORF">NST17_13525</name>
</gene>
<name>A0ABU9JZE4_9BACI</name>
<sequence>MNSRGILNVEETIRLFKSYGLKVDENSVNEWVRENNKKISTAYNRQVIEDDLYRYNDWCRVKGTHYEEGIDDKTKIARLLEEVQL</sequence>
<evidence type="ECO:0000313" key="2">
    <source>
        <dbReference type="Proteomes" id="UP001459714"/>
    </source>
</evidence>
<evidence type="ECO:0000313" key="1">
    <source>
        <dbReference type="EMBL" id="MEL3958208.1"/>
    </source>
</evidence>
<reference evidence="1 2" key="1">
    <citation type="submission" date="2024-03" db="EMBL/GenBank/DDBJ databases">
        <title>Bacilli Hybrid Assemblies.</title>
        <authorList>
            <person name="Kovac J."/>
        </authorList>
    </citation>
    <scope>NUCLEOTIDE SEQUENCE [LARGE SCALE GENOMIC DNA]</scope>
    <source>
        <strain evidence="1 2">FSL M8-0022</strain>
    </source>
</reference>
<dbReference type="Proteomes" id="UP001459714">
    <property type="component" value="Unassembled WGS sequence"/>
</dbReference>
<comment type="caution">
    <text evidence="1">The sequence shown here is derived from an EMBL/GenBank/DDBJ whole genome shotgun (WGS) entry which is preliminary data.</text>
</comment>
<keyword evidence="2" id="KW-1185">Reference proteome</keyword>
<organism evidence="1 2">
    <name type="scientific">Caldifermentibacillus hisashii</name>
    <dbReference type="NCBI Taxonomy" id="996558"/>
    <lineage>
        <taxon>Bacteria</taxon>
        <taxon>Bacillati</taxon>
        <taxon>Bacillota</taxon>
        <taxon>Bacilli</taxon>
        <taxon>Bacillales</taxon>
        <taxon>Bacillaceae</taxon>
        <taxon>Caldifermentibacillus</taxon>
    </lineage>
</organism>
<dbReference type="EMBL" id="JBBYAK010000001">
    <property type="protein sequence ID" value="MEL3958208.1"/>
    <property type="molecule type" value="Genomic_DNA"/>
</dbReference>
<proteinExistence type="predicted"/>
<protein>
    <submittedName>
        <fullName evidence="1">Uncharacterized protein</fullName>
    </submittedName>
</protein>
<dbReference type="RefSeq" id="WP_342020426.1">
    <property type="nucleotide sequence ID" value="NZ_JBBYAK010000001.1"/>
</dbReference>
<accession>A0ABU9JZE4</accession>